<evidence type="ECO:0000313" key="2">
    <source>
        <dbReference type="Proteomes" id="UP001255185"/>
    </source>
</evidence>
<feature type="non-terminal residue" evidence="1">
    <location>
        <position position="1"/>
    </location>
</feature>
<dbReference type="Proteomes" id="UP001255185">
    <property type="component" value="Unassembled WGS sequence"/>
</dbReference>
<protein>
    <submittedName>
        <fullName evidence="1">RHS repeat-associated protein</fullName>
    </submittedName>
</protein>
<dbReference type="Gene3D" id="2.180.10.10">
    <property type="entry name" value="RHS repeat-associated core"/>
    <property type="match status" value="1"/>
</dbReference>
<dbReference type="NCBIfam" id="TIGR03696">
    <property type="entry name" value="Rhs_assc_core"/>
    <property type="match status" value="1"/>
</dbReference>
<name>A0ABU1TUX5_9FLAO</name>
<accession>A0ABU1TUX5</accession>
<keyword evidence="2" id="KW-1185">Reference proteome</keyword>
<gene>
    <name evidence="1" type="ORF">J2X31_003706</name>
</gene>
<dbReference type="EMBL" id="JAVDVI010000030">
    <property type="protein sequence ID" value="MDR6969672.1"/>
    <property type="molecule type" value="Genomic_DNA"/>
</dbReference>
<proteinExistence type="predicted"/>
<sequence>GFQYIDHTLQFFPTAEGYVSVTDGKFKYVYNYTDHLGNIRLSYSRPELTSPLVIMEESHYYPFGMKHSNYAGEKYEYVRGPGGDGFVILEAVERNKYQYKYNGKEFQDELSLNWYDYGARNYDPAIGRWMNMDPMAGKWDSYSPYNYTLNSPLFFVDPNGEDVYLFYYVKSDNKEDNSMFWNSLLTHAKELLNSGEFGEGDIGVYREISDLGQLEGDVEKTVAKYSGKYGQTKEFGIWSHAGLDGPIGSRPASKNALYNEGDNLGNGRVASSTSSQLSVSGWSSINFNWKDDGTSNAYFYGCNTGKDPDGKGLKKSFTTTLSSLGNFKNVDVGGQPNSSYPSMYANIRETNSAMRSGNFAKQATYMVAAGPLGVAGRWQPNYAYPMNISRNGETITPHYQIGTNK</sequence>
<organism evidence="1 2">
    <name type="scientific">Flavobacterium arsenatis</name>
    <dbReference type="NCBI Taxonomy" id="1484332"/>
    <lineage>
        <taxon>Bacteria</taxon>
        <taxon>Pseudomonadati</taxon>
        <taxon>Bacteroidota</taxon>
        <taxon>Flavobacteriia</taxon>
        <taxon>Flavobacteriales</taxon>
        <taxon>Flavobacteriaceae</taxon>
        <taxon>Flavobacterium</taxon>
    </lineage>
</organism>
<dbReference type="InterPro" id="IPR022385">
    <property type="entry name" value="Rhs_assc_core"/>
</dbReference>
<dbReference type="InterPro" id="IPR050708">
    <property type="entry name" value="T6SS_VgrG/RHS"/>
</dbReference>
<reference evidence="1 2" key="1">
    <citation type="submission" date="2023-07" db="EMBL/GenBank/DDBJ databases">
        <title>Sorghum-associated microbial communities from plants grown in Nebraska, USA.</title>
        <authorList>
            <person name="Schachtman D."/>
        </authorList>
    </citation>
    <scope>NUCLEOTIDE SEQUENCE [LARGE SCALE GENOMIC DNA]</scope>
    <source>
        <strain evidence="1 2">3773</strain>
    </source>
</reference>
<comment type="caution">
    <text evidence="1">The sequence shown here is derived from an EMBL/GenBank/DDBJ whole genome shotgun (WGS) entry which is preliminary data.</text>
</comment>
<dbReference type="RefSeq" id="WP_310028974.1">
    <property type="nucleotide sequence ID" value="NZ_JAVDVI010000030.1"/>
</dbReference>
<evidence type="ECO:0000313" key="1">
    <source>
        <dbReference type="EMBL" id="MDR6969672.1"/>
    </source>
</evidence>
<dbReference type="PANTHER" id="PTHR32305">
    <property type="match status" value="1"/>
</dbReference>
<dbReference type="PANTHER" id="PTHR32305:SF15">
    <property type="entry name" value="PROTEIN RHSA-RELATED"/>
    <property type="match status" value="1"/>
</dbReference>